<protein>
    <recommendedName>
        <fullName evidence="4">Protein kinase domain-containing protein</fullName>
    </recommendedName>
</protein>
<name>A0A4S8ISD9_MUSBA</name>
<feature type="compositionally biased region" description="Basic and acidic residues" evidence="1">
    <location>
        <begin position="417"/>
        <end position="428"/>
    </location>
</feature>
<dbReference type="GO" id="GO:0007142">
    <property type="term" value="P:male meiosis II"/>
    <property type="evidence" value="ECO:0007669"/>
    <property type="project" value="InterPro"/>
</dbReference>
<dbReference type="Proteomes" id="UP000317650">
    <property type="component" value="Chromosome 6"/>
</dbReference>
<dbReference type="PANTHER" id="PTHR33318:SF7">
    <property type="entry name" value="PROTEIN JASON"/>
    <property type="match status" value="1"/>
</dbReference>
<sequence>MGCMFRCFGFKDNNDERRSHPVPGSSASTSKIDQDYSVPKRQLGSLFLDEEKDSPPEHVTIPSARKNGVKDGLCGEFKHEADFLKACGAILQTPVEMKKTSVGTVQAPHEHGVSSSYNSWLPGTSCKKLLWDEKHDLSQCPIQMQDFNGFSRSNSQSCIFEGHQTKHCKCSFPSTNWSNSVDLGVVQNESAVEPKLDIHTPDISHQHESQTRNCASNCSPFPTPLKVTNEMETPETVYPTNRENVRPGRNTTIQTQYVCPVINAVENLSRWKLLDEDSSEKLQSYDNLDKKTNHSPDTGDKMQQMQLISDPEDSQLPITHRLTSPSDKRRQKDEELYTDKYVSGKTMNKLEAPSDNRDKTILSLKYPEQVVTSLSEWLKPIKKDGLHDELHEKSHSGKSSDADRPILGMVAAHWKDEEPEPKLSKRWDGNGIPNSTNKYKEDQKVSWHATPFEERLEKALSDENFIPQRNLHHGKLIELEGEEDVATNLLCLHQSNPSIVHANRKPSNVLLGLDFKSSLADYTLIPSLLPFPLASHHDLVAPFSISSSSLFDVYNFDVLLLELLIRKTLFKDLVEEHDADIPR</sequence>
<gene>
    <name evidence="2" type="ORF">C4D60_Mb06t32320</name>
</gene>
<dbReference type="PANTHER" id="PTHR33318">
    <property type="entry name" value="ASPARTYL/GLUTAMYL-TRNA(ASN/GLN) AMIDOTRANSFERASE SUBUNIT"/>
    <property type="match status" value="1"/>
</dbReference>
<evidence type="ECO:0008006" key="4">
    <source>
        <dbReference type="Google" id="ProtNLM"/>
    </source>
</evidence>
<organism evidence="2 3">
    <name type="scientific">Musa balbisiana</name>
    <name type="common">Banana</name>
    <dbReference type="NCBI Taxonomy" id="52838"/>
    <lineage>
        <taxon>Eukaryota</taxon>
        <taxon>Viridiplantae</taxon>
        <taxon>Streptophyta</taxon>
        <taxon>Embryophyta</taxon>
        <taxon>Tracheophyta</taxon>
        <taxon>Spermatophyta</taxon>
        <taxon>Magnoliopsida</taxon>
        <taxon>Liliopsida</taxon>
        <taxon>Zingiberales</taxon>
        <taxon>Musaceae</taxon>
        <taxon>Musa</taxon>
    </lineage>
</organism>
<keyword evidence="3" id="KW-1185">Reference proteome</keyword>
<dbReference type="EMBL" id="PYDT01000009">
    <property type="protein sequence ID" value="THU51561.1"/>
    <property type="molecule type" value="Genomic_DNA"/>
</dbReference>
<evidence type="ECO:0000313" key="2">
    <source>
        <dbReference type="EMBL" id="THU51561.1"/>
    </source>
</evidence>
<dbReference type="Gene3D" id="1.10.510.10">
    <property type="entry name" value="Transferase(Phosphotransferase) domain 1"/>
    <property type="match status" value="1"/>
</dbReference>
<feature type="region of interest" description="Disordered" evidence="1">
    <location>
        <begin position="13"/>
        <end position="38"/>
    </location>
</feature>
<evidence type="ECO:0000313" key="3">
    <source>
        <dbReference type="Proteomes" id="UP000317650"/>
    </source>
</evidence>
<proteinExistence type="predicted"/>
<feature type="compositionally biased region" description="Basic and acidic residues" evidence="1">
    <location>
        <begin position="287"/>
        <end position="300"/>
    </location>
</feature>
<feature type="region of interest" description="Disordered" evidence="1">
    <location>
        <begin position="279"/>
        <end position="334"/>
    </location>
</feature>
<feature type="region of interest" description="Disordered" evidence="1">
    <location>
        <begin position="417"/>
        <end position="443"/>
    </location>
</feature>
<dbReference type="STRING" id="52838.A0A4S8ISD9"/>
<dbReference type="SUPFAM" id="SSF56112">
    <property type="entry name" value="Protein kinase-like (PK-like)"/>
    <property type="match status" value="1"/>
</dbReference>
<dbReference type="AlphaFoldDB" id="A0A4S8ISD9"/>
<dbReference type="InterPro" id="IPR011009">
    <property type="entry name" value="Kinase-like_dom_sf"/>
</dbReference>
<evidence type="ECO:0000256" key="1">
    <source>
        <dbReference type="SAM" id="MobiDB-lite"/>
    </source>
</evidence>
<comment type="caution">
    <text evidence="2">The sequence shown here is derived from an EMBL/GenBank/DDBJ whole genome shotgun (WGS) entry which is preliminary data.</text>
</comment>
<accession>A0A4S8ISD9</accession>
<dbReference type="InterPro" id="IPR039300">
    <property type="entry name" value="JASON"/>
</dbReference>
<reference evidence="2 3" key="1">
    <citation type="journal article" date="2019" name="Nat. Plants">
        <title>Genome sequencing of Musa balbisiana reveals subgenome evolution and function divergence in polyploid bananas.</title>
        <authorList>
            <person name="Yao X."/>
        </authorList>
    </citation>
    <scope>NUCLEOTIDE SEQUENCE [LARGE SCALE GENOMIC DNA]</scope>
    <source>
        <strain evidence="3">cv. DH-PKW</strain>
        <tissue evidence="2">Leaves</tissue>
    </source>
</reference>